<organism evidence="1">
    <name type="scientific">Arundo donax</name>
    <name type="common">Giant reed</name>
    <name type="synonym">Donax arundinaceus</name>
    <dbReference type="NCBI Taxonomy" id="35708"/>
    <lineage>
        <taxon>Eukaryota</taxon>
        <taxon>Viridiplantae</taxon>
        <taxon>Streptophyta</taxon>
        <taxon>Embryophyta</taxon>
        <taxon>Tracheophyta</taxon>
        <taxon>Spermatophyta</taxon>
        <taxon>Magnoliopsida</taxon>
        <taxon>Liliopsida</taxon>
        <taxon>Poales</taxon>
        <taxon>Poaceae</taxon>
        <taxon>PACMAD clade</taxon>
        <taxon>Arundinoideae</taxon>
        <taxon>Arundineae</taxon>
        <taxon>Arundo</taxon>
    </lineage>
</organism>
<sequence length="10" mass="1032">MGGELDRAAI</sequence>
<reference evidence="1" key="2">
    <citation type="journal article" date="2015" name="Data Brief">
        <title>Shoot transcriptome of the giant reed, Arundo donax.</title>
        <authorList>
            <person name="Barrero R.A."/>
            <person name="Guerrero F.D."/>
            <person name="Moolhuijzen P."/>
            <person name="Goolsby J.A."/>
            <person name="Tidwell J."/>
            <person name="Bellgard S.E."/>
            <person name="Bellgard M.I."/>
        </authorList>
    </citation>
    <scope>NUCLEOTIDE SEQUENCE</scope>
    <source>
        <tissue evidence="1">Shoot tissue taken approximately 20 cm above the soil surface</tissue>
    </source>
</reference>
<name>A0A0A8Z3T0_ARUDO</name>
<reference evidence="1" key="1">
    <citation type="submission" date="2014-09" db="EMBL/GenBank/DDBJ databases">
        <authorList>
            <person name="Magalhaes I.L.F."/>
            <person name="Oliveira U."/>
            <person name="Santos F.R."/>
            <person name="Vidigal T.H.D.A."/>
            <person name="Brescovit A.D."/>
            <person name="Santos A.J."/>
        </authorList>
    </citation>
    <scope>NUCLEOTIDE SEQUENCE</scope>
    <source>
        <tissue evidence="1">Shoot tissue taken approximately 20 cm above the soil surface</tissue>
    </source>
</reference>
<evidence type="ECO:0000313" key="1">
    <source>
        <dbReference type="EMBL" id="JAD33456.1"/>
    </source>
</evidence>
<protein>
    <submittedName>
        <fullName evidence="1">Uncharacterized protein</fullName>
    </submittedName>
</protein>
<dbReference type="EMBL" id="GBRH01264439">
    <property type="protein sequence ID" value="JAD33456.1"/>
    <property type="molecule type" value="Transcribed_RNA"/>
</dbReference>
<accession>A0A0A8Z3T0</accession>
<proteinExistence type="predicted"/>